<dbReference type="InterPro" id="IPR001585">
    <property type="entry name" value="TAL/FSA"/>
</dbReference>
<organism evidence="2 3">
    <name type="scientific">Rugosimonospora africana</name>
    <dbReference type="NCBI Taxonomy" id="556532"/>
    <lineage>
        <taxon>Bacteria</taxon>
        <taxon>Bacillati</taxon>
        <taxon>Actinomycetota</taxon>
        <taxon>Actinomycetes</taxon>
        <taxon>Micromonosporales</taxon>
        <taxon>Micromonosporaceae</taxon>
        <taxon>Rugosimonospora</taxon>
    </lineage>
</organism>
<dbReference type="EMBL" id="BONZ01000021">
    <property type="protein sequence ID" value="GIH14127.1"/>
    <property type="molecule type" value="Genomic_DNA"/>
</dbReference>
<keyword evidence="1" id="KW-0704">Schiff base</keyword>
<proteinExistence type="predicted"/>
<reference evidence="2" key="1">
    <citation type="submission" date="2021-01" db="EMBL/GenBank/DDBJ databases">
        <title>Whole genome shotgun sequence of Rugosimonospora africana NBRC 104875.</title>
        <authorList>
            <person name="Komaki H."/>
            <person name="Tamura T."/>
        </authorList>
    </citation>
    <scope>NUCLEOTIDE SEQUENCE</scope>
    <source>
        <strain evidence="2">NBRC 104875</strain>
    </source>
</reference>
<evidence type="ECO:0000313" key="2">
    <source>
        <dbReference type="EMBL" id="GIH14127.1"/>
    </source>
</evidence>
<evidence type="ECO:0000313" key="3">
    <source>
        <dbReference type="Proteomes" id="UP000642748"/>
    </source>
</evidence>
<dbReference type="AlphaFoldDB" id="A0A8J3VPM9"/>
<dbReference type="SUPFAM" id="SSF51569">
    <property type="entry name" value="Aldolase"/>
    <property type="match status" value="1"/>
</dbReference>
<dbReference type="Gene3D" id="3.20.20.70">
    <property type="entry name" value="Aldolase class I"/>
    <property type="match status" value="1"/>
</dbReference>
<dbReference type="Proteomes" id="UP000642748">
    <property type="component" value="Unassembled WGS sequence"/>
</dbReference>
<comment type="caution">
    <text evidence="2">The sequence shown here is derived from an EMBL/GenBank/DDBJ whole genome shotgun (WGS) entry which is preliminary data.</text>
</comment>
<evidence type="ECO:0000256" key="1">
    <source>
        <dbReference type="ARBA" id="ARBA00023270"/>
    </source>
</evidence>
<name>A0A8J3VPM9_9ACTN</name>
<sequence length="238" mass="25844">MTDLGLKNVQIYADGADLETMVTLAERPDIKGFTTNPTLMRKSGVDNYEAFARKVLDVITDRPISFEVFADDFEGMTRQARFIASWGPNVFVKVPVTDTEGRSTAPVIRQLTSDGVQLNVTALTTVSQVETVTEALDGTAGAIVSVFAGRIADTGRDPIPIMTDALKITSARPNVMLLWASPREILNVRQADDLGVDIITVTHDLLAKLALFGKPLDVFSLETVRMFHADAQAAGFTL</sequence>
<keyword evidence="3" id="KW-1185">Reference proteome</keyword>
<accession>A0A8J3VPM9</accession>
<gene>
    <name evidence="2" type="ORF">Raf01_22990</name>
</gene>
<dbReference type="PANTHER" id="PTHR10683:SF40">
    <property type="entry name" value="FRUCTOSE-6-PHOSPHATE ALDOLASE 1-RELATED"/>
    <property type="match status" value="1"/>
</dbReference>
<dbReference type="GO" id="GO:0005975">
    <property type="term" value="P:carbohydrate metabolic process"/>
    <property type="evidence" value="ECO:0007669"/>
    <property type="project" value="InterPro"/>
</dbReference>
<dbReference type="NCBIfam" id="TIGR02134">
    <property type="entry name" value="transald_staph"/>
    <property type="match status" value="1"/>
</dbReference>
<dbReference type="InterPro" id="IPR011861">
    <property type="entry name" value="Transald_staph-type"/>
</dbReference>
<dbReference type="Pfam" id="PF00923">
    <property type="entry name" value="TAL_FSA"/>
    <property type="match status" value="1"/>
</dbReference>
<dbReference type="InterPro" id="IPR013785">
    <property type="entry name" value="Aldolase_TIM"/>
</dbReference>
<dbReference type="RefSeq" id="WP_203917789.1">
    <property type="nucleotide sequence ID" value="NZ_BONZ01000021.1"/>
</dbReference>
<dbReference type="PANTHER" id="PTHR10683">
    <property type="entry name" value="TRANSALDOLASE"/>
    <property type="match status" value="1"/>
</dbReference>
<protein>
    <submittedName>
        <fullName evidence="2">Transaldolase</fullName>
    </submittedName>
</protein>